<proteinExistence type="inferred from homology"/>
<dbReference type="InterPro" id="IPR008927">
    <property type="entry name" value="6-PGluconate_DH-like_C_sf"/>
</dbReference>
<dbReference type="Gene3D" id="3.40.50.720">
    <property type="entry name" value="NAD(P)-binding Rossmann-like Domain"/>
    <property type="match status" value="1"/>
</dbReference>
<dbReference type="PROSITE" id="PS51176">
    <property type="entry name" value="PDH_ADH"/>
    <property type="match status" value="1"/>
</dbReference>
<dbReference type="KEGG" id="pmf:P9303_22941"/>
<evidence type="ECO:0000313" key="4">
    <source>
        <dbReference type="EMBL" id="ABM79029.1"/>
    </source>
</evidence>
<dbReference type="EMBL" id="CP000554">
    <property type="protein sequence ID" value="ABM79029.1"/>
    <property type="molecule type" value="Genomic_DNA"/>
</dbReference>
<dbReference type="EC" id="1.3.1.12" evidence="4"/>
<dbReference type="Gene3D" id="1.10.3660.10">
    <property type="entry name" value="6-phosphogluconate dehydrogenase C-terminal like domain"/>
    <property type="match status" value="1"/>
</dbReference>
<evidence type="ECO:0000256" key="1">
    <source>
        <dbReference type="ARBA" id="ARBA00007964"/>
    </source>
</evidence>
<feature type="domain" description="Prephenate/arogenate dehydrogenase" evidence="3">
    <location>
        <begin position="18"/>
        <end position="302"/>
    </location>
</feature>
<dbReference type="SUPFAM" id="SSF51735">
    <property type="entry name" value="NAD(P)-binding Rossmann-fold domains"/>
    <property type="match status" value="1"/>
</dbReference>
<sequence length="314" mass="33344">MDCSARTEGMEQNKKTSLCAGVVGLGLIGGSLGLDLQALGWKVNGLVHRSSTADRARARGLAHLVSTDPGILADCDLVILALPLAQLLNPDPNLLKALPTAAVVTDVGSVKMPVLELWRDLHPRFVASHPMAGTAEAGVEAGLRGLFQQRPWVATPDNQTDLEALELVRRFAVSLGSQWFTADAANHDQAVALISHLPVLVSAALLRTVGEERDPAVRELARVLSSSGFADTTRVGGGNPQLGTSMAESNTAAILRGLAAYRWSLEQLEEAVLNGHWSQLKAELERSQALRPSFLVAANNDLNSPPVTDDLAEP</sequence>
<name>A2CC19_PROM3</name>
<dbReference type="HOGENOM" id="CLU_055968_2_0_3"/>
<dbReference type="NCBIfam" id="NF005650">
    <property type="entry name" value="PRK07417.1"/>
    <property type="match status" value="1"/>
</dbReference>
<dbReference type="SUPFAM" id="SSF48179">
    <property type="entry name" value="6-phosphogluconate dehydrogenase C-terminal domain-like"/>
    <property type="match status" value="1"/>
</dbReference>
<dbReference type="InterPro" id="IPR046826">
    <property type="entry name" value="PDH_N"/>
</dbReference>
<dbReference type="Proteomes" id="UP000002274">
    <property type="component" value="Chromosome"/>
</dbReference>
<dbReference type="InterPro" id="IPR003099">
    <property type="entry name" value="Prephen_DH"/>
</dbReference>
<dbReference type="GO" id="GO:0006571">
    <property type="term" value="P:tyrosine biosynthetic process"/>
    <property type="evidence" value="ECO:0007669"/>
    <property type="project" value="InterPro"/>
</dbReference>
<dbReference type="InterPro" id="IPR036291">
    <property type="entry name" value="NAD(P)-bd_dom_sf"/>
</dbReference>
<dbReference type="Pfam" id="PF02153">
    <property type="entry name" value="PDH_N"/>
    <property type="match status" value="1"/>
</dbReference>
<dbReference type="GO" id="GO:0070403">
    <property type="term" value="F:NAD+ binding"/>
    <property type="evidence" value="ECO:0007669"/>
    <property type="project" value="InterPro"/>
</dbReference>
<dbReference type="AlphaFoldDB" id="A2CC19"/>
<dbReference type="BioCyc" id="PMAR59922:G1G80-2010-MONOMER"/>
<dbReference type="InterPro" id="IPR046825">
    <property type="entry name" value="PDH_C"/>
</dbReference>
<protein>
    <submittedName>
        <fullName evidence="4">Prephenate dehydrogenase</fullName>
        <ecNumber evidence="4">1.3.1.12</ecNumber>
    </submittedName>
</protein>
<dbReference type="STRING" id="59922.P9303_22941"/>
<reference evidence="4 5" key="1">
    <citation type="journal article" date="2007" name="PLoS Genet.">
        <title>Patterns and implications of gene gain and loss in the evolution of Prochlorococcus.</title>
        <authorList>
            <person name="Kettler G.C."/>
            <person name="Martiny A.C."/>
            <person name="Huang K."/>
            <person name="Zucker J."/>
            <person name="Coleman M.L."/>
            <person name="Rodrigue S."/>
            <person name="Chen F."/>
            <person name="Lapidus A."/>
            <person name="Ferriera S."/>
            <person name="Johnson J."/>
            <person name="Steglich C."/>
            <person name="Church G.M."/>
            <person name="Richardson P."/>
            <person name="Chisholm S.W."/>
        </authorList>
    </citation>
    <scope>NUCLEOTIDE SEQUENCE [LARGE SCALE GENOMIC DNA]</scope>
    <source>
        <strain evidence="4 5">MIT 9303</strain>
    </source>
</reference>
<dbReference type="InterPro" id="IPR050812">
    <property type="entry name" value="Preph/Arog_dehydrog"/>
</dbReference>
<keyword evidence="2 4" id="KW-0560">Oxidoreductase</keyword>
<evidence type="ECO:0000313" key="5">
    <source>
        <dbReference type="Proteomes" id="UP000002274"/>
    </source>
</evidence>
<gene>
    <name evidence="4" type="primary">tyrA</name>
    <name evidence="4" type="ordered locus">P9303_22941</name>
</gene>
<dbReference type="GO" id="GO:0004665">
    <property type="term" value="F:prephenate dehydrogenase (NADP+) activity"/>
    <property type="evidence" value="ECO:0007669"/>
    <property type="project" value="InterPro"/>
</dbReference>
<dbReference type="RefSeq" id="WP_011826897.1">
    <property type="nucleotide sequence ID" value="NC_008820.1"/>
</dbReference>
<dbReference type="GO" id="GO:0008977">
    <property type="term" value="F:prephenate dehydrogenase (NAD+) activity"/>
    <property type="evidence" value="ECO:0007669"/>
    <property type="project" value="UniProtKB-EC"/>
</dbReference>
<dbReference type="Pfam" id="PF20463">
    <property type="entry name" value="PDH_C"/>
    <property type="match status" value="1"/>
</dbReference>
<evidence type="ECO:0000259" key="3">
    <source>
        <dbReference type="PROSITE" id="PS51176"/>
    </source>
</evidence>
<organism evidence="4 5">
    <name type="scientific">Prochlorococcus marinus (strain MIT 9303)</name>
    <dbReference type="NCBI Taxonomy" id="59922"/>
    <lineage>
        <taxon>Bacteria</taxon>
        <taxon>Bacillati</taxon>
        <taxon>Cyanobacteriota</taxon>
        <taxon>Cyanophyceae</taxon>
        <taxon>Synechococcales</taxon>
        <taxon>Prochlorococcaceae</taxon>
        <taxon>Prochlorococcus</taxon>
    </lineage>
</organism>
<evidence type="ECO:0000256" key="2">
    <source>
        <dbReference type="ARBA" id="ARBA00023002"/>
    </source>
</evidence>
<dbReference type="PANTHER" id="PTHR21363:SF0">
    <property type="entry name" value="PREPHENATE DEHYDROGENASE [NADP(+)]"/>
    <property type="match status" value="1"/>
</dbReference>
<dbReference type="PANTHER" id="PTHR21363">
    <property type="entry name" value="PREPHENATE DEHYDROGENASE"/>
    <property type="match status" value="1"/>
</dbReference>
<comment type="similarity">
    <text evidence="1">Belongs to the prephenate/arogenate dehydrogenase family.</text>
</comment>
<accession>A2CC19</accession>